<evidence type="ECO:0000256" key="9">
    <source>
        <dbReference type="ARBA" id="ARBA00023303"/>
    </source>
</evidence>
<reference evidence="13 14" key="1">
    <citation type="submission" date="2023-07" db="EMBL/GenBank/DDBJ databases">
        <title>Genomic Encyclopedia of Type Strains, Phase IV (KMG-IV): sequencing the most valuable type-strain genomes for metagenomic binning, comparative biology and taxonomic classification.</title>
        <authorList>
            <person name="Goeker M."/>
        </authorList>
    </citation>
    <scope>NUCLEOTIDE SEQUENCE [LARGE SCALE GENOMIC DNA]</scope>
    <source>
        <strain evidence="13 14">DSM 5896</strain>
    </source>
</reference>
<dbReference type="NCBIfam" id="TIGR00494">
    <property type="entry name" value="crcB"/>
    <property type="match status" value="1"/>
</dbReference>
<comment type="similarity">
    <text evidence="10 12">Belongs to the fluoride channel Fluc/FEX (TC 1.A.43) family.</text>
</comment>
<keyword evidence="14" id="KW-1185">Reference proteome</keyword>
<evidence type="ECO:0000256" key="12">
    <source>
        <dbReference type="HAMAP-Rule" id="MF_00454"/>
    </source>
</evidence>
<keyword evidence="12" id="KW-0479">Metal-binding</keyword>
<keyword evidence="3" id="KW-0997">Cell inner membrane</keyword>
<keyword evidence="8 12" id="KW-0472">Membrane</keyword>
<evidence type="ECO:0000313" key="13">
    <source>
        <dbReference type="EMBL" id="MDQ0396222.1"/>
    </source>
</evidence>
<comment type="function">
    <text evidence="12">Fluoride-specific ion channel. Important for reducing fluoride concentration in the cell, thus reducing its toxicity.</text>
</comment>
<comment type="catalytic activity">
    <reaction evidence="11">
        <text>fluoride(in) = fluoride(out)</text>
        <dbReference type="Rhea" id="RHEA:76159"/>
        <dbReference type="ChEBI" id="CHEBI:17051"/>
    </reaction>
    <physiologicalReaction direction="left-to-right" evidence="11">
        <dbReference type="Rhea" id="RHEA:76160"/>
    </physiologicalReaction>
</comment>
<comment type="subcellular location">
    <subcellularLocation>
        <location evidence="1 12">Cell membrane</location>
        <topology evidence="1 12">Multi-pass membrane protein</topology>
    </subcellularLocation>
</comment>
<dbReference type="PANTHER" id="PTHR28259">
    <property type="entry name" value="FLUORIDE EXPORT PROTEIN 1-RELATED"/>
    <property type="match status" value="1"/>
</dbReference>
<keyword evidence="2 12" id="KW-1003">Cell membrane</keyword>
<keyword evidence="6 12" id="KW-0915">Sodium</keyword>
<organism evidence="13 14">
    <name type="scientific">Labrys monachus</name>
    <dbReference type="NCBI Taxonomy" id="217067"/>
    <lineage>
        <taxon>Bacteria</taxon>
        <taxon>Pseudomonadati</taxon>
        <taxon>Pseudomonadota</taxon>
        <taxon>Alphaproteobacteria</taxon>
        <taxon>Hyphomicrobiales</taxon>
        <taxon>Xanthobacteraceae</taxon>
        <taxon>Labrys</taxon>
    </lineage>
</organism>
<keyword evidence="5 12" id="KW-1133">Transmembrane helix</keyword>
<dbReference type="Proteomes" id="UP001237448">
    <property type="component" value="Unassembled WGS sequence"/>
</dbReference>
<keyword evidence="9 12" id="KW-0407">Ion channel</keyword>
<accession>A0ABU0FNM7</accession>
<name>A0ABU0FNM7_9HYPH</name>
<evidence type="ECO:0000256" key="7">
    <source>
        <dbReference type="ARBA" id="ARBA00023065"/>
    </source>
</evidence>
<proteinExistence type="inferred from homology"/>
<evidence type="ECO:0000256" key="11">
    <source>
        <dbReference type="ARBA" id="ARBA00035585"/>
    </source>
</evidence>
<keyword evidence="12" id="KW-0813">Transport</keyword>
<protein>
    <recommendedName>
        <fullName evidence="12">Fluoride-specific ion channel FluC</fullName>
    </recommendedName>
</protein>
<feature type="binding site" evidence="12">
    <location>
        <position position="80"/>
    </location>
    <ligand>
        <name>Na(+)</name>
        <dbReference type="ChEBI" id="CHEBI:29101"/>
        <note>structural</note>
    </ligand>
</feature>
<gene>
    <name evidence="12" type="primary">fluC</name>
    <name evidence="12" type="synonym">crcB</name>
    <name evidence="13" type="ORF">J3R73_006014</name>
</gene>
<comment type="activity regulation">
    <text evidence="12">Na(+) is not transported, but it plays an essential structural role and its presence is essential for fluoride channel function.</text>
</comment>
<comment type="caution">
    <text evidence="13">The sequence shown here is derived from an EMBL/GenBank/DDBJ whole genome shotgun (WGS) entry which is preliminary data.</text>
</comment>
<feature type="transmembrane region" description="Helical" evidence="12">
    <location>
        <begin position="105"/>
        <end position="126"/>
    </location>
</feature>
<dbReference type="PANTHER" id="PTHR28259:SF1">
    <property type="entry name" value="FLUORIDE EXPORT PROTEIN 1-RELATED"/>
    <property type="match status" value="1"/>
</dbReference>
<keyword evidence="7 12" id="KW-0406">Ion transport</keyword>
<feature type="transmembrane region" description="Helical" evidence="12">
    <location>
        <begin position="72"/>
        <end position="93"/>
    </location>
</feature>
<dbReference type="HAMAP" id="MF_00454">
    <property type="entry name" value="FluC"/>
    <property type="match status" value="1"/>
</dbReference>
<dbReference type="Pfam" id="PF02537">
    <property type="entry name" value="CRCB"/>
    <property type="match status" value="1"/>
</dbReference>
<evidence type="ECO:0000256" key="8">
    <source>
        <dbReference type="ARBA" id="ARBA00023136"/>
    </source>
</evidence>
<feature type="binding site" evidence="12">
    <location>
        <position position="83"/>
    </location>
    <ligand>
        <name>Na(+)</name>
        <dbReference type="ChEBI" id="CHEBI:29101"/>
        <note>structural</note>
    </ligand>
</feature>
<evidence type="ECO:0000256" key="2">
    <source>
        <dbReference type="ARBA" id="ARBA00022475"/>
    </source>
</evidence>
<dbReference type="InterPro" id="IPR003691">
    <property type="entry name" value="FluC"/>
</dbReference>
<keyword evidence="4 12" id="KW-0812">Transmembrane</keyword>
<dbReference type="EMBL" id="JAUSVK010000001">
    <property type="protein sequence ID" value="MDQ0396222.1"/>
    <property type="molecule type" value="Genomic_DNA"/>
</dbReference>
<feature type="transmembrane region" description="Helical" evidence="12">
    <location>
        <begin position="38"/>
        <end position="60"/>
    </location>
</feature>
<evidence type="ECO:0000256" key="10">
    <source>
        <dbReference type="ARBA" id="ARBA00035120"/>
    </source>
</evidence>
<evidence type="ECO:0000256" key="3">
    <source>
        <dbReference type="ARBA" id="ARBA00022519"/>
    </source>
</evidence>
<sequence>MPGSLLTTFWIALGGALGTVARYWVGMWMAPYSQSMPWGTIVINIAGSFAITFFGTLTVISGRHPLPETWRLFFMVGICGGFTTFSSFSLQTLDLLRQGAPERALANVAMSVLLCLASATLGYAAARHLNGGIGQIAQTRVEEDVS</sequence>
<evidence type="ECO:0000256" key="4">
    <source>
        <dbReference type="ARBA" id="ARBA00022692"/>
    </source>
</evidence>
<evidence type="ECO:0000256" key="6">
    <source>
        <dbReference type="ARBA" id="ARBA00023053"/>
    </source>
</evidence>
<dbReference type="NCBIfam" id="NF010802">
    <property type="entry name" value="PRK14206.1"/>
    <property type="match status" value="1"/>
</dbReference>
<dbReference type="RefSeq" id="WP_307436169.1">
    <property type="nucleotide sequence ID" value="NZ_JAUSVK010000001.1"/>
</dbReference>
<evidence type="ECO:0000256" key="1">
    <source>
        <dbReference type="ARBA" id="ARBA00004651"/>
    </source>
</evidence>
<evidence type="ECO:0000313" key="14">
    <source>
        <dbReference type="Proteomes" id="UP001237448"/>
    </source>
</evidence>
<evidence type="ECO:0000256" key="5">
    <source>
        <dbReference type="ARBA" id="ARBA00022989"/>
    </source>
</evidence>